<dbReference type="OrthoDB" id="9813230at2"/>
<feature type="domain" description="4Fe-4S ferredoxin-type" evidence="4">
    <location>
        <begin position="1"/>
        <end position="30"/>
    </location>
</feature>
<dbReference type="InterPro" id="IPR017896">
    <property type="entry name" value="4Fe4S_Fe-S-bd"/>
</dbReference>
<keyword evidence="2" id="KW-0408">Iron</keyword>
<dbReference type="InterPro" id="IPR011004">
    <property type="entry name" value="Trimer_LpxA-like_sf"/>
</dbReference>
<evidence type="ECO:0000259" key="4">
    <source>
        <dbReference type="PROSITE" id="PS51379"/>
    </source>
</evidence>
<sequence length="602" mass="68135">MIDVLEKKDCTGCSVCVDVCPTKAISLISDIEGFWYPEIDSNKCTKCNLCEKKCPVINLHKSKITTLEEPKCFVAIHKSIETRFNSTSGGVFSALAENTYKENGYVGGAIYGENFEVKHYISDNVDDLVKLRQSKYSQSKIDGFYKNVKLLLNEDRKVLVCGTPCQMAGLRGFLGKDYENLLIVDFICKSITSPKFYSKYLEHWEEKVGSKLISFKFKDKELGWRELVKRFDFKNGKSYYSSMADGDLYSLAYHGNVVSRPSCYNCKYKGYPRNADITIADFWGVENYFPELDDNAGTSAIIVNTEKGLGYLKKLNSRLILKDAFLKDIQKYNPALIESQAYPKVDRKFFFNLMEEEGIEKAVNICTPQVRRKLTFVEKLKKIARIVLSVKNHTQCRIRPIWKFIFYNFLKRNVKTNWMNNGFIYPTPYAIIEIKKGAKIELNGPLIVGSKKIRKSRAETVLSIANKGNLFIDQRFELGYGSMVEVFENATLEIGNSGTNYGCTIICGKKIELRGRVSLGREVSIRDTNAHIIAIDGYKVLRPVIIENHTWLCSGSIICPGVKVKEGAVVGASSYVVQNVPAHSLVSGNPAKVVMRDILWKL</sequence>
<dbReference type="PANTHER" id="PTHR43193:SF2">
    <property type="entry name" value="POLYFERREDOXIN PROTEIN FWDF"/>
    <property type="match status" value="1"/>
</dbReference>
<dbReference type="Pfam" id="PF04432">
    <property type="entry name" value="FrhB_FdhB_C"/>
    <property type="match status" value="1"/>
</dbReference>
<proteinExistence type="predicted"/>
<keyword evidence="6" id="KW-1185">Reference proteome</keyword>
<dbReference type="PROSITE" id="PS51379">
    <property type="entry name" value="4FE4S_FER_2"/>
    <property type="match status" value="2"/>
</dbReference>
<dbReference type="Proteomes" id="UP000284531">
    <property type="component" value="Unassembled WGS sequence"/>
</dbReference>
<protein>
    <submittedName>
        <fullName evidence="5">Coenzyme F420 hydrogenase/dehydrogenase beta subunit</fullName>
    </submittedName>
</protein>
<evidence type="ECO:0000256" key="2">
    <source>
        <dbReference type="ARBA" id="ARBA00023004"/>
    </source>
</evidence>
<dbReference type="InterPro" id="IPR017900">
    <property type="entry name" value="4Fe4S_Fe_S_CS"/>
</dbReference>
<dbReference type="Gene3D" id="3.30.70.20">
    <property type="match status" value="1"/>
</dbReference>
<name>A0A419XA07_9BACT</name>
<dbReference type="SUPFAM" id="SSF54862">
    <property type="entry name" value="4Fe-4S ferredoxins"/>
    <property type="match status" value="1"/>
</dbReference>
<dbReference type="InterPro" id="IPR052977">
    <property type="entry name" value="Polyferredoxin-like_ET"/>
</dbReference>
<dbReference type="EMBL" id="RAPQ01000008">
    <property type="protein sequence ID" value="RKE04597.1"/>
    <property type="molecule type" value="Genomic_DNA"/>
</dbReference>
<feature type="domain" description="4Fe-4S ferredoxin-type" evidence="4">
    <location>
        <begin position="35"/>
        <end position="64"/>
    </location>
</feature>
<dbReference type="PANTHER" id="PTHR43193">
    <property type="match status" value="1"/>
</dbReference>
<keyword evidence="1" id="KW-0479">Metal-binding</keyword>
<keyword evidence="3" id="KW-0411">Iron-sulfur</keyword>
<evidence type="ECO:0000313" key="5">
    <source>
        <dbReference type="EMBL" id="RKE04597.1"/>
    </source>
</evidence>
<evidence type="ECO:0000256" key="3">
    <source>
        <dbReference type="ARBA" id="ARBA00023014"/>
    </source>
</evidence>
<dbReference type="Pfam" id="PF12838">
    <property type="entry name" value="Fer4_7"/>
    <property type="match status" value="1"/>
</dbReference>
<dbReference type="GO" id="GO:0051536">
    <property type="term" value="F:iron-sulfur cluster binding"/>
    <property type="evidence" value="ECO:0007669"/>
    <property type="project" value="UniProtKB-KW"/>
</dbReference>
<dbReference type="PROSITE" id="PS00198">
    <property type="entry name" value="4FE4S_FER_1"/>
    <property type="match status" value="2"/>
</dbReference>
<gene>
    <name evidence="5" type="ORF">BXY64_1624</name>
</gene>
<dbReference type="RefSeq" id="WP_120239359.1">
    <property type="nucleotide sequence ID" value="NZ_RAPQ01000008.1"/>
</dbReference>
<dbReference type="CDD" id="cd04647">
    <property type="entry name" value="LbH_MAT_like"/>
    <property type="match status" value="1"/>
</dbReference>
<reference evidence="5 6" key="1">
    <citation type="submission" date="2018-09" db="EMBL/GenBank/DDBJ databases">
        <title>Genomic Encyclopedia of Archaeal and Bacterial Type Strains, Phase II (KMG-II): from individual species to whole genera.</title>
        <authorList>
            <person name="Goeker M."/>
        </authorList>
    </citation>
    <scope>NUCLEOTIDE SEQUENCE [LARGE SCALE GENOMIC DNA]</scope>
    <source>
        <strain evidence="5 6">DSM 21950</strain>
    </source>
</reference>
<comment type="caution">
    <text evidence="5">The sequence shown here is derived from an EMBL/GenBank/DDBJ whole genome shotgun (WGS) entry which is preliminary data.</text>
</comment>
<dbReference type="GO" id="GO:0046872">
    <property type="term" value="F:metal ion binding"/>
    <property type="evidence" value="ECO:0007669"/>
    <property type="project" value="UniProtKB-KW"/>
</dbReference>
<accession>A0A419XA07</accession>
<dbReference type="AlphaFoldDB" id="A0A419XA07"/>
<dbReference type="Gene3D" id="2.160.10.10">
    <property type="entry name" value="Hexapeptide repeat proteins"/>
    <property type="match status" value="1"/>
</dbReference>
<dbReference type="SUPFAM" id="SSF51161">
    <property type="entry name" value="Trimeric LpxA-like enzymes"/>
    <property type="match status" value="1"/>
</dbReference>
<organism evidence="5 6">
    <name type="scientific">Marinifilum flexuosum</name>
    <dbReference type="NCBI Taxonomy" id="1117708"/>
    <lineage>
        <taxon>Bacteria</taxon>
        <taxon>Pseudomonadati</taxon>
        <taxon>Bacteroidota</taxon>
        <taxon>Bacteroidia</taxon>
        <taxon>Marinilabiliales</taxon>
        <taxon>Marinifilaceae</taxon>
    </lineage>
</organism>
<evidence type="ECO:0000256" key="1">
    <source>
        <dbReference type="ARBA" id="ARBA00022723"/>
    </source>
</evidence>
<evidence type="ECO:0000313" key="6">
    <source>
        <dbReference type="Proteomes" id="UP000284531"/>
    </source>
</evidence>
<dbReference type="InterPro" id="IPR007525">
    <property type="entry name" value="FrhB_FdhB_C"/>
</dbReference>